<name>A0A0B2VW88_TOXCA</name>
<dbReference type="EMBL" id="JPKZ01000334">
    <property type="protein sequence ID" value="KHN87771.1"/>
    <property type="molecule type" value="Genomic_DNA"/>
</dbReference>
<sequence length="146" mass="16517">MSVYAINNASDGFASVVDVFRPLTMCSVFRSPCIMPKTVVKGTFQRVRGSFYGIDARELIVLTLFFKRVLCFITVSLFSLYNYWAIESVGRLRQAELFVRDNACFAELFDASSAIWSPIGFVLVDVIVGVRYGRLRLLTLTSRFIT</sequence>
<keyword evidence="1" id="KW-0472">Membrane</keyword>
<dbReference type="AlphaFoldDB" id="A0A0B2VW88"/>
<proteinExistence type="predicted"/>
<gene>
    <name evidence="2" type="ORF">Tcan_10042</name>
</gene>
<reference evidence="2 3" key="1">
    <citation type="submission" date="2014-11" db="EMBL/GenBank/DDBJ databases">
        <title>Genetic blueprint of the zoonotic pathogen Toxocara canis.</title>
        <authorList>
            <person name="Zhu X.-Q."/>
            <person name="Korhonen P.K."/>
            <person name="Cai H."/>
            <person name="Young N.D."/>
            <person name="Nejsum P."/>
            <person name="von Samson-Himmelstjerna G."/>
            <person name="Boag P.R."/>
            <person name="Tan P."/>
            <person name="Li Q."/>
            <person name="Min J."/>
            <person name="Yang Y."/>
            <person name="Wang X."/>
            <person name="Fang X."/>
            <person name="Hall R.S."/>
            <person name="Hofmann A."/>
            <person name="Sternberg P.W."/>
            <person name="Jex A.R."/>
            <person name="Gasser R.B."/>
        </authorList>
    </citation>
    <scope>NUCLEOTIDE SEQUENCE [LARGE SCALE GENOMIC DNA]</scope>
    <source>
        <strain evidence="2">PN_DK_2014</strain>
    </source>
</reference>
<accession>A0A0B2VW88</accession>
<keyword evidence="3" id="KW-1185">Reference proteome</keyword>
<evidence type="ECO:0000313" key="2">
    <source>
        <dbReference type="EMBL" id="KHN87771.1"/>
    </source>
</evidence>
<evidence type="ECO:0000313" key="3">
    <source>
        <dbReference type="Proteomes" id="UP000031036"/>
    </source>
</evidence>
<evidence type="ECO:0000256" key="1">
    <source>
        <dbReference type="SAM" id="Phobius"/>
    </source>
</evidence>
<keyword evidence="1" id="KW-0812">Transmembrane</keyword>
<feature type="transmembrane region" description="Helical" evidence="1">
    <location>
        <begin position="115"/>
        <end position="133"/>
    </location>
</feature>
<keyword evidence="1" id="KW-1133">Transmembrane helix</keyword>
<organism evidence="2 3">
    <name type="scientific">Toxocara canis</name>
    <name type="common">Canine roundworm</name>
    <dbReference type="NCBI Taxonomy" id="6265"/>
    <lineage>
        <taxon>Eukaryota</taxon>
        <taxon>Metazoa</taxon>
        <taxon>Ecdysozoa</taxon>
        <taxon>Nematoda</taxon>
        <taxon>Chromadorea</taxon>
        <taxon>Rhabditida</taxon>
        <taxon>Spirurina</taxon>
        <taxon>Ascaridomorpha</taxon>
        <taxon>Ascaridoidea</taxon>
        <taxon>Toxocaridae</taxon>
        <taxon>Toxocara</taxon>
    </lineage>
</organism>
<protein>
    <submittedName>
        <fullName evidence="2">Uncharacterized protein</fullName>
    </submittedName>
</protein>
<feature type="transmembrane region" description="Helical" evidence="1">
    <location>
        <begin position="59"/>
        <end position="84"/>
    </location>
</feature>
<dbReference type="Proteomes" id="UP000031036">
    <property type="component" value="Unassembled WGS sequence"/>
</dbReference>
<comment type="caution">
    <text evidence="2">The sequence shown here is derived from an EMBL/GenBank/DDBJ whole genome shotgun (WGS) entry which is preliminary data.</text>
</comment>